<accession>A0A165EH33</accession>
<gene>
    <name evidence="2" type="ORF">CALCODRAFT_370654</name>
</gene>
<name>A0A165EH33_9BASI</name>
<dbReference type="InParanoid" id="A0A165EH33"/>
<organism evidence="2 3">
    <name type="scientific">Calocera cornea HHB12733</name>
    <dbReference type="NCBI Taxonomy" id="1353952"/>
    <lineage>
        <taxon>Eukaryota</taxon>
        <taxon>Fungi</taxon>
        <taxon>Dikarya</taxon>
        <taxon>Basidiomycota</taxon>
        <taxon>Agaricomycotina</taxon>
        <taxon>Dacrymycetes</taxon>
        <taxon>Dacrymycetales</taxon>
        <taxon>Dacrymycetaceae</taxon>
        <taxon>Calocera</taxon>
    </lineage>
</organism>
<reference evidence="2 3" key="1">
    <citation type="journal article" date="2016" name="Mol. Biol. Evol.">
        <title>Comparative Genomics of Early-Diverging Mushroom-Forming Fungi Provides Insights into the Origins of Lignocellulose Decay Capabilities.</title>
        <authorList>
            <person name="Nagy L.G."/>
            <person name="Riley R."/>
            <person name="Tritt A."/>
            <person name="Adam C."/>
            <person name="Daum C."/>
            <person name="Floudas D."/>
            <person name="Sun H."/>
            <person name="Yadav J.S."/>
            <person name="Pangilinan J."/>
            <person name="Larsson K.H."/>
            <person name="Matsuura K."/>
            <person name="Barry K."/>
            <person name="Labutti K."/>
            <person name="Kuo R."/>
            <person name="Ohm R.A."/>
            <person name="Bhattacharya S.S."/>
            <person name="Shirouzu T."/>
            <person name="Yoshinaga Y."/>
            <person name="Martin F.M."/>
            <person name="Grigoriev I.V."/>
            <person name="Hibbett D.S."/>
        </authorList>
    </citation>
    <scope>NUCLEOTIDE SEQUENCE [LARGE SCALE GENOMIC DNA]</scope>
    <source>
        <strain evidence="2 3">HHB12733</strain>
    </source>
</reference>
<feature type="region of interest" description="Disordered" evidence="1">
    <location>
        <begin position="96"/>
        <end position="164"/>
    </location>
</feature>
<feature type="compositionally biased region" description="Low complexity" evidence="1">
    <location>
        <begin position="109"/>
        <end position="124"/>
    </location>
</feature>
<sequence length="164" mass="18217">MRRGSDVRWRAGTSSCCRSCAWRALPEVARKVERHAAWEVSYVKSRLYGTGQFGSAQYYRKDSVMGTVCMQYCSHRTAYSCIHFCWREPRSSTSTHIHTVRPQPCAPDSAQSASTSTAAQAQTANGKRQTASGKQQNDVIAPAPHRLPLLPLPSSRARPPRAVH</sequence>
<evidence type="ECO:0000313" key="3">
    <source>
        <dbReference type="Proteomes" id="UP000076842"/>
    </source>
</evidence>
<feature type="compositionally biased region" description="Low complexity" evidence="1">
    <location>
        <begin position="141"/>
        <end position="157"/>
    </location>
</feature>
<proteinExistence type="predicted"/>
<dbReference type="EMBL" id="KV424005">
    <property type="protein sequence ID" value="KZT54857.1"/>
    <property type="molecule type" value="Genomic_DNA"/>
</dbReference>
<evidence type="ECO:0000256" key="1">
    <source>
        <dbReference type="SAM" id="MobiDB-lite"/>
    </source>
</evidence>
<keyword evidence="3" id="KW-1185">Reference proteome</keyword>
<protein>
    <submittedName>
        <fullName evidence="2">Uncharacterized protein</fullName>
    </submittedName>
</protein>
<evidence type="ECO:0000313" key="2">
    <source>
        <dbReference type="EMBL" id="KZT54857.1"/>
    </source>
</evidence>
<dbReference type="Proteomes" id="UP000076842">
    <property type="component" value="Unassembled WGS sequence"/>
</dbReference>
<dbReference type="AlphaFoldDB" id="A0A165EH33"/>
<feature type="compositionally biased region" description="Polar residues" evidence="1">
    <location>
        <begin position="125"/>
        <end position="138"/>
    </location>
</feature>